<evidence type="ECO:0000313" key="1">
    <source>
        <dbReference type="EMBL" id="SDS26920.1"/>
    </source>
</evidence>
<name>A0A1H1QU16_9ACTN</name>
<dbReference type="STRING" id="630515.SAMN04489812_1390"/>
<keyword evidence="2" id="KW-1185">Reference proteome</keyword>
<dbReference type="AlphaFoldDB" id="A0A1H1QU16"/>
<dbReference type="OrthoDB" id="9790144at2"/>
<evidence type="ECO:0008006" key="3">
    <source>
        <dbReference type="Google" id="ProtNLM"/>
    </source>
</evidence>
<dbReference type="RefSeq" id="WP_091521930.1">
    <property type="nucleotide sequence ID" value="NZ_LT629772.1"/>
</dbReference>
<dbReference type="EMBL" id="LT629772">
    <property type="protein sequence ID" value="SDS26920.1"/>
    <property type="molecule type" value="Genomic_DNA"/>
</dbReference>
<reference evidence="1 2" key="1">
    <citation type="submission" date="2016-10" db="EMBL/GenBank/DDBJ databases">
        <authorList>
            <person name="de Groot N.N."/>
        </authorList>
    </citation>
    <scope>NUCLEOTIDE SEQUENCE [LARGE SCALE GENOMIC DNA]</scope>
    <source>
        <strain evidence="1 2">DSM 21800</strain>
    </source>
</reference>
<dbReference type="SUPFAM" id="SSF53300">
    <property type="entry name" value="vWA-like"/>
    <property type="match status" value="1"/>
</dbReference>
<protein>
    <recommendedName>
        <fullName evidence="3">von Willebrand factor type A domain-containing protein</fullName>
    </recommendedName>
</protein>
<dbReference type="InterPro" id="IPR036465">
    <property type="entry name" value="vWFA_dom_sf"/>
</dbReference>
<organism evidence="1 2">
    <name type="scientific">Microlunatus soli</name>
    <dbReference type="NCBI Taxonomy" id="630515"/>
    <lineage>
        <taxon>Bacteria</taxon>
        <taxon>Bacillati</taxon>
        <taxon>Actinomycetota</taxon>
        <taxon>Actinomycetes</taxon>
        <taxon>Propionibacteriales</taxon>
        <taxon>Propionibacteriaceae</taxon>
        <taxon>Microlunatus</taxon>
    </lineage>
</organism>
<dbReference type="Gene3D" id="3.40.50.410">
    <property type="entry name" value="von Willebrand factor, type A domain"/>
    <property type="match status" value="1"/>
</dbReference>
<evidence type="ECO:0000313" key="2">
    <source>
        <dbReference type="Proteomes" id="UP000199103"/>
    </source>
</evidence>
<proteinExistence type="predicted"/>
<gene>
    <name evidence="1" type="ORF">SAMN04489812_1390</name>
</gene>
<dbReference type="Proteomes" id="UP000199103">
    <property type="component" value="Chromosome I"/>
</dbReference>
<sequence length="218" mass="23178">MTNPNYTHIAVLLDRSGSMQTIKADTEGGFDAFIAEQRKNPGRCDVTLAQFDNTYEEVYVATPLAAVPPLDLQPRGGTALLDGIGRLINTTGSRLAGLPEDDRPGAVIMVIMTDGMENSSREFDPATVNRMITEQTDSYDWTFVYLGANQDAISVAGGLGVAPGMAMTYQAGKIDSAFASTSANLNAYRNKIAAGAAPAAARETSQYTVKQRADAAED</sequence>
<accession>A0A1H1QU16</accession>